<feature type="domain" description="Peptidase S1" evidence="8">
    <location>
        <begin position="23"/>
        <end position="244"/>
    </location>
</feature>
<comment type="similarity">
    <text evidence="2">Belongs to the peptidase S1 family.</text>
</comment>
<dbReference type="InterPro" id="IPR043504">
    <property type="entry name" value="Peptidase_S1_PA_chymotrypsin"/>
</dbReference>
<evidence type="ECO:0000256" key="5">
    <source>
        <dbReference type="ARBA" id="ARBA00022825"/>
    </source>
</evidence>
<accession>A0AAN7P7Q2</accession>
<dbReference type="PANTHER" id="PTHR24276:SF91">
    <property type="entry name" value="AT26814P-RELATED"/>
    <property type="match status" value="1"/>
</dbReference>
<dbReference type="GO" id="GO:0006508">
    <property type="term" value="P:proteolysis"/>
    <property type="evidence" value="ECO:0007669"/>
    <property type="project" value="UniProtKB-KW"/>
</dbReference>
<dbReference type="InterPro" id="IPR050430">
    <property type="entry name" value="Peptidase_S1"/>
</dbReference>
<gene>
    <name evidence="9" type="ORF">RN001_011185</name>
</gene>
<evidence type="ECO:0000256" key="2">
    <source>
        <dbReference type="ARBA" id="ARBA00007664"/>
    </source>
</evidence>
<dbReference type="InterPro" id="IPR001254">
    <property type="entry name" value="Trypsin_dom"/>
</dbReference>
<keyword evidence="4" id="KW-0378">Hydrolase</keyword>
<evidence type="ECO:0000256" key="1">
    <source>
        <dbReference type="ARBA" id="ARBA00004239"/>
    </source>
</evidence>
<evidence type="ECO:0000313" key="9">
    <source>
        <dbReference type="EMBL" id="KAK4878679.1"/>
    </source>
</evidence>
<dbReference type="FunFam" id="2.40.10.10:FF:000068">
    <property type="entry name" value="transmembrane protease serine 2"/>
    <property type="match status" value="1"/>
</dbReference>
<dbReference type="PANTHER" id="PTHR24276">
    <property type="entry name" value="POLYSERASE-RELATED"/>
    <property type="match status" value="1"/>
</dbReference>
<dbReference type="Pfam" id="PF00089">
    <property type="entry name" value="Trypsin"/>
    <property type="match status" value="1"/>
</dbReference>
<comment type="subcellular location">
    <subcellularLocation>
        <location evidence="1">Secreted</location>
        <location evidence="1">Extracellular space</location>
    </subcellularLocation>
</comment>
<feature type="signal peptide" evidence="7">
    <location>
        <begin position="1"/>
        <end position="16"/>
    </location>
</feature>
<keyword evidence="3" id="KW-0645">Protease</keyword>
<evidence type="ECO:0000256" key="7">
    <source>
        <dbReference type="SAM" id="SignalP"/>
    </source>
</evidence>
<dbReference type="FunFam" id="2.40.10.10:FF:000036">
    <property type="entry name" value="Trypsin beta"/>
    <property type="match status" value="1"/>
</dbReference>
<keyword evidence="10" id="KW-1185">Reference proteome</keyword>
<keyword evidence="6" id="KW-1015">Disulfide bond</keyword>
<dbReference type="InterPro" id="IPR001314">
    <property type="entry name" value="Peptidase_S1A"/>
</dbReference>
<keyword evidence="5" id="KW-0720">Serine protease</keyword>
<dbReference type="PROSITE" id="PS50240">
    <property type="entry name" value="TRYPSIN_DOM"/>
    <property type="match status" value="1"/>
</dbReference>
<name>A0AAN7P7Q2_9COLE</name>
<dbReference type="GO" id="GO:0005576">
    <property type="term" value="C:extracellular region"/>
    <property type="evidence" value="ECO:0007669"/>
    <property type="project" value="UniProtKB-SubCell"/>
</dbReference>
<dbReference type="EMBL" id="JARPUR010000004">
    <property type="protein sequence ID" value="KAK4878679.1"/>
    <property type="molecule type" value="Genomic_DNA"/>
</dbReference>
<reference evidence="10" key="1">
    <citation type="submission" date="2023-01" db="EMBL/GenBank/DDBJ databases">
        <title>Key to firefly adult light organ development and bioluminescence: homeobox transcription factors regulate luciferase expression and transportation to peroxisome.</title>
        <authorList>
            <person name="Fu X."/>
        </authorList>
    </citation>
    <scope>NUCLEOTIDE SEQUENCE [LARGE SCALE GENOMIC DNA]</scope>
</reference>
<evidence type="ECO:0000256" key="3">
    <source>
        <dbReference type="ARBA" id="ARBA00022670"/>
    </source>
</evidence>
<dbReference type="CDD" id="cd00190">
    <property type="entry name" value="Tryp_SPc"/>
    <property type="match status" value="1"/>
</dbReference>
<dbReference type="Gene3D" id="2.40.10.10">
    <property type="entry name" value="Trypsin-like serine proteases"/>
    <property type="match status" value="1"/>
</dbReference>
<evidence type="ECO:0000256" key="6">
    <source>
        <dbReference type="ARBA" id="ARBA00023157"/>
    </source>
</evidence>
<feature type="chain" id="PRO_5042948834" description="Peptidase S1 domain-containing protein" evidence="7">
    <location>
        <begin position="17"/>
        <end position="244"/>
    </location>
</feature>
<evidence type="ECO:0000256" key="4">
    <source>
        <dbReference type="ARBA" id="ARBA00022801"/>
    </source>
</evidence>
<dbReference type="PRINTS" id="PR00722">
    <property type="entry name" value="CHYMOTRYPSIN"/>
</dbReference>
<evidence type="ECO:0000259" key="8">
    <source>
        <dbReference type="PROSITE" id="PS50240"/>
    </source>
</evidence>
<proteinExistence type="inferred from homology"/>
<keyword evidence="7" id="KW-0732">Signal</keyword>
<dbReference type="InterPro" id="IPR009003">
    <property type="entry name" value="Peptidase_S1_PA"/>
</dbReference>
<dbReference type="AlphaFoldDB" id="A0AAN7P7Q2"/>
<dbReference type="GO" id="GO:0004252">
    <property type="term" value="F:serine-type endopeptidase activity"/>
    <property type="evidence" value="ECO:0007669"/>
    <property type="project" value="InterPro"/>
</dbReference>
<sequence>MMKILFVVLLIKSILSAEVNDRIIGGTLAADRQFPYQVSIRNQSLGHVCGGAIIKSYWVITAARCVFRASPSSTYIVVGTISLLPSGTTFPVSKFVIHPQYDDGTLKNNIALIQTSDRMLGAPKTALVPLNIDVTLPGEMGVLSGWGKLTTSAPSFPTSLYYANVSVISLSQCRAALPQYTIDDNSLCTYTSGYGSCDGDNGNPFVRNNMLTGIMSWGIPCAVGKPDVLVNVTSYACWIITNAN</sequence>
<protein>
    <recommendedName>
        <fullName evidence="8">Peptidase S1 domain-containing protein</fullName>
    </recommendedName>
</protein>
<evidence type="ECO:0000313" key="10">
    <source>
        <dbReference type="Proteomes" id="UP001353858"/>
    </source>
</evidence>
<organism evidence="9 10">
    <name type="scientific">Aquatica leii</name>
    <dbReference type="NCBI Taxonomy" id="1421715"/>
    <lineage>
        <taxon>Eukaryota</taxon>
        <taxon>Metazoa</taxon>
        <taxon>Ecdysozoa</taxon>
        <taxon>Arthropoda</taxon>
        <taxon>Hexapoda</taxon>
        <taxon>Insecta</taxon>
        <taxon>Pterygota</taxon>
        <taxon>Neoptera</taxon>
        <taxon>Endopterygota</taxon>
        <taxon>Coleoptera</taxon>
        <taxon>Polyphaga</taxon>
        <taxon>Elateriformia</taxon>
        <taxon>Elateroidea</taxon>
        <taxon>Lampyridae</taxon>
        <taxon>Luciolinae</taxon>
        <taxon>Aquatica</taxon>
    </lineage>
</organism>
<comment type="caution">
    <text evidence="9">The sequence shown here is derived from an EMBL/GenBank/DDBJ whole genome shotgun (WGS) entry which is preliminary data.</text>
</comment>
<dbReference type="Proteomes" id="UP001353858">
    <property type="component" value="Unassembled WGS sequence"/>
</dbReference>
<dbReference type="SUPFAM" id="SSF50494">
    <property type="entry name" value="Trypsin-like serine proteases"/>
    <property type="match status" value="1"/>
</dbReference>
<dbReference type="SMART" id="SM00020">
    <property type="entry name" value="Tryp_SPc"/>
    <property type="match status" value="1"/>
</dbReference>